<evidence type="ECO:0000313" key="2">
    <source>
        <dbReference type="EMBL" id="GAA2012860.1"/>
    </source>
</evidence>
<comment type="caution">
    <text evidence="2">The sequence shown here is derived from an EMBL/GenBank/DDBJ whole genome shotgun (WGS) entry which is preliminary data.</text>
</comment>
<keyword evidence="3" id="KW-1185">Reference proteome</keyword>
<dbReference type="RefSeq" id="WP_344310272.1">
    <property type="nucleotide sequence ID" value="NZ_BAAANO010000027.1"/>
</dbReference>
<feature type="region of interest" description="Disordered" evidence="1">
    <location>
        <begin position="297"/>
        <end position="412"/>
    </location>
</feature>
<accession>A0ABN2TL15</accession>
<gene>
    <name evidence="2" type="ORF">GCM10009755_25560</name>
</gene>
<name>A0ABN2TL15_9MICO</name>
<evidence type="ECO:0000313" key="3">
    <source>
        <dbReference type="Proteomes" id="UP001500755"/>
    </source>
</evidence>
<dbReference type="Proteomes" id="UP001500755">
    <property type="component" value="Unassembled WGS sequence"/>
</dbReference>
<evidence type="ECO:0000256" key="1">
    <source>
        <dbReference type="SAM" id="MobiDB-lite"/>
    </source>
</evidence>
<feature type="compositionally biased region" description="Low complexity" evidence="1">
    <location>
        <begin position="356"/>
        <end position="366"/>
    </location>
</feature>
<proteinExistence type="predicted"/>
<sequence length="412" mass="43288">MSESLQDLVNRAVFLSTEAQSHFGALLADEDGNAPEWNVDFSDSPSLSFAKEPPFVVTPHMVGSFSERLGSWHWAWDNINGFPPAVIGTAEALRTHTAGLGIAELTEEEVSADEDTAFRHTLVAKLLTGLWTHYPAPAGGGTTVWLLVDHPDLALGEPEIRTLVRSVAAGLQTTTVSDHAAALRSYAHLRGFPLVALDVTEDEAAEKKTRMRLFAADGSADITFDELHRVVNAEMHQPLSPALEAEYAQLVAALPSVPEAPVTPIAPGTAAGGAVPVAPEVVAPEIVAPQAPAPAASAPAAAAEEGVRAPEAPAAASSTSAADAAPTDTQPTVHEEETTEPVVEAPIASPDADSIAESASAPQAPTEPEPAAERTEAGERAEVERTAADERTEAEEQKKPEKKGFFKRLFGR</sequence>
<dbReference type="Pfam" id="PF21813">
    <property type="entry name" value="DUF6882"/>
    <property type="match status" value="1"/>
</dbReference>
<reference evidence="2 3" key="1">
    <citation type="journal article" date="2019" name="Int. J. Syst. Evol. Microbiol.">
        <title>The Global Catalogue of Microorganisms (GCM) 10K type strain sequencing project: providing services to taxonomists for standard genome sequencing and annotation.</title>
        <authorList>
            <consortium name="The Broad Institute Genomics Platform"/>
            <consortium name="The Broad Institute Genome Sequencing Center for Infectious Disease"/>
            <person name="Wu L."/>
            <person name="Ma J."/>
        </authorList>
    </citation>
    <scope>NUCLEOTIDE SEQUENCE [LARGE SCALE GENOMIC DNA]</scope>
    <source>
        <strain evidence="2 3">JCM 14546</strain>
    </source>
</reference>
<organism evidence="2 3">
    <name type="scientific">Brevibacterium samyangense</name>
    <dbReference type="NCBI Taxonomy" id="366888"/>
    <lineage>
        <taxon>Bacteria</taxon>
        <taxon>Bacillati</taxon>
        <taxon>Actinomycetota</taxon>
        <taxon>Actinomycetes</taxon>
        <taxon>Micrococcales</taxon>
        <taxon>Brevibacteriaceae</taxon>
        <taxon>Brevibacterium</taxon>
    </lineage>
</organism>
<protein>
    <submittedName>
        <fullName evidence="2">Uncharacterized protein</fullName>
    </submittedName>
</protein>
<feature type="compositionally biased region" description="Low complexity" evidence="1">
    <location>
        <begin position="297"/>
        <end position="332"/>
    </location>
</feature>
<dbReference type="InterPro" id="IPR049249">
    <property type="entry name" value="DUF6882"/>
</dbReference>
<feature type="compositionally biased region" description="Basic and acidic residues" evidence="1">
    <location>
        <begin position="371"/>
        <end position="404"/>
    </location>
</feature>
<dbReference type="EMBL" id="BAAANO010000027">
    <property type="protein sequence ID" value="GAA2012860.1"/>
    <property type="molecule type" value="Genomic_DNA"/>
</dbReference>